<sequence length="141" mass="15921">MCQPVLLGGKIPLAAGTYVGYNAYGTNRDQEFWGPGADDFRPERWGQTNDEIQAIFWKANAKGAFISFYAGRRACLGQKFGMFTSRITIAEILRKLEWKIDPAWPGWPRQMTLASDAFEDMGKQAGPLYARNLRVQIRKIG</sequence>
<dbReference type="PANTHER" id="PTHR24305">
    <property type="entry name" value="CYTOCHROME P450"/>
    <property type="match status" value="1"/>
</dbReference>
<dbReference type="GO" id="GO:0005506">
    <property type="term" value="F:iron ion binding"/>
    <property type="evidence" value="ECO:0007669"/>
    <property type="project" value="InterPro"/>
</dbReference>
<dbReference type="EC" id="1.14.14.1" evidence="1"/>
<dbReference type="InterPro" id="IPR036396">
    <property type="entry name" value="Cyt_P450_sf"/>
</dbReference>
<keyword evidence="2" id="KW-1185">Reference proteome</keyword>
<proteinExistence type="predicted"/>
<dbReference type="InterPro" id="IPR050121">
    <property type="entry name" value="Cytochrome_P450_monoxygenase"/>
</dbReference>
<dbReference type="InterPro" id="IPR001128">
    <property type="entry name" value="Cyt_P450"/>
</dbReference>
<accession>A0AAF0IK85</accession>
<organism evidence="1 2">
    <name type="scientific">Emydomyces testavorans</name>
    <dbReference type="NCBI Taxonomy" id="2070801"/>
    <lineage>
        <taxon>Eukaryota</taxon>
        <taxon>Fungi</taxon>
        <taxon>Dikarya</taxon>
        <taxon>Ascomycota</taxon>
        <taxon>Pezizomycotina</taxon>
        <taxon>Eurotiomycetes</taxon>
        <taxon>Eurotiomycetidae</taxon>
        <taxon>Onygenales</taxon>
        <taxon>Nannizziopsiaceae</taxon>
        <taxon>Emydomyces</taxon>
    </lineage>
</organism>
<dbReference type="Gene3D" id="1.10.630.10">
    <property type="entry name" value="Cytochrome P450"/>
    <property type="match status" value="1"/>
</dbReference>
<dbReference type="AlphaFoldDB" id="A0AAF0IK85"/>
<dbReference type="GO" id="GO:0016712">
    <property type="term" value="F:oxidoreductase activity, acting on paired donors, with incorporation or reduction of molecular oxygen, reduced flavin or flavoprotein as one donor, and incorporation of one atom of oxygen"/>
    <property type="evidence" value="ECO:0007669"/>
    <property type="project" value="UniProtKB-EC"/>
</dbReference>
<dbReference type="Proteomes" id="UP001219355">
    <property type="component" value="Chromosome 2"/>
</dbReference>
<dbReference type="GO" id="GO:0020037">
    <property type="term" value="F:heme binding"/>
    <property type="evidence" value="ECO:0007669"/>
    <property type="project" value="InterPro"/>
</dbReference>
<keyword evidence="1" id="KW-0560">Oxidoreductase</keyword>
<evidence type="ECO:0000313" key="2">
    <source>
        <dbReference type="Proteomes" id="UP001219355"/>
    </source>
</evidence>
<name>A0AAF0IK85_9EURO</name>
<reference evidence="1" key="1">
    <citation type="submission" date="2023-03" db="EMBL/GenBank/DDBJ databases">
        <title>Emydomyces testavorans Genome Sequence.</title>
        <authorList>
            <person name="Hoyer L."/>
        </authorList>
    </citation>
    <scope>NUCLEOTIDE SEQUENCE</scope>
    <source>
        <strain evidence="1">16-2883</strain>
    </source>
</reference>
<evidence type="ECO:0000313" key="1">
    <source>
        <dbReference type="EMBL" id="WEW57599.1"/>
    </source>
</evidence>
<dbReference type="PANTHER" id="PTHR24305:SF223">
    <property type="entry name" value="CYTOCHROME P450-DIT2"/>
    <property type="match status" value="1"/>
</dbReference>
<gene>
    <name evidence="1" type="primary">DIT2_2</name>
    <name evidence="1" type="ORF">PRK78_003066</name>
</gene>
<dbReference type="EMBL" id="CP120628">
    <property type="protein sequence ID" value="WEW57599.1"/>
    <property type="molecule type" value="Genomic_DNA"/>
</dbReference>
<dbReference type="SUPFAM" id="SSF48264">
    <property type="entry name" value="Cytochrome P450"/>
    <property type="match status" value="1"/>
</dbReference>
<protein>
    <submittedName>
        <fullName evidence="1">Cytochrome P450-dit2</fullName>
        <ecNumber evidence="1">1.14.14.1</ecNumber>
    </submittedName>
</protein>
<dbReference type="Pfam" id="PF00067">
    <property type="entry name" value="p450"/>
    <property type="match status" value="1"/>
</dbReference>